<name>A0AC60PLC9_IXOPE</name>
<protein>
    <submittedName>
        <fullName evidence="1">Uncharacterized protein</fullName>
    </submittedName>
</protein>
<keyword evidence="2" id="KW-1185">Reference proteome</keyword>
<dbReference type="Proteomes" id="UP000805193">
    <property type="component" value="Unassembled WGS sequence"/>
</dbReference>
<reference evidence="1 2" key="1">
    <citation type="journal article" date="2020" name="Cell">
        <title>Large-Scale Comparative Analyses of Tick Genomes Elucidate Their Genetic Diversity and Vector Capacities.</title>
        <authorList>
            <consortium name="Tick Genome and Microbiome Consortium (TIGMIC)"/>
            <person name="Jia N."/>
            <person name="Wang J."/>
            <person name="Shi W."/>
            <person name="Du L."/>
            <person name="Sun Y."/>
            <person name="Zhan W."/>
            <person name="Jiang J.F."/>
            <person name="Wang Q."/>
            <person name="Zhang B."/>
            <person name="Ji P."/>
            <person name="Bell-Sakyi L."/>
            <person name="Cui X.M."/>
            <person name="Yuan T.T."/>
            <person name="Jiang B.G."/>
            <person name="Yang W.F."/>
            <person name="Lam T.T."/>
            <person name="Chang Q.C."/>
            <person name="Ding S.J."/>
            <person name="Wang X.J."/>
            <person name="Zhu J.G."/>
            <person name="Ruan X.D."/>
            <person name="Zhao L."/>
            <person name="Wei J.T."/>
            <person name="Ye R.Z."/>
            <person name="Que T.C."/>
            <person name="Du C.H."/>
            <person name="Zhou Y.H."/>
            <person name="Cheng J.X."/>
            <person name="Dai P.F."/>
            <person name="Guo W.B."/>
            <person name="Han X.H."/>
            <person name="Huang E.J."/>
            <person name="Li L.F."/>
            <person name="Wei W."/>
            <person name="Gao Y.C."/>
            <person name="Liu J.Z."/>
            <person name="Shao H.Z."/>
            <person name="Wang X."/>
            <person name="Wang C.C."/>
            <person name="Yang T.C."/>
            <person name="Huo Q.B."/>
            <person name="Li W."/>
            <person name="Chen H.Y."/>
            <person name="Chen S.E."/>
            <person name="Zhou L.G."/>
            <person name="Ni X.B."/>
            <person name="Tian J.H."/>
            <person name="Sheng Y."/>
            <person name="Liu T."/>
            <person name="Pan Y.S."/>
            <person name="Xia L.Y."/>
            <person name="Li J."/>
            <person name="Zhao F."/>
            <person name="Cao W.C."/>
        </authorList>
    </citation>
    <scope>NUCLEOTIDE SEQUENCE [LARGE SCALE GENOMIC DNA]</scope>
    <source>
        <strain evidence="1">Iper-2018</strain>
    </source>
</reference>
<organism evidence="1 2">
    <name type="scientific">Ixodes persulcatus</name>
    <name type="common">Taiga tick</name>
    <dbReference type="NCBI Taxonomy" id="34615"/>
    <lineage>
        <taxon>Eukaryota</taxon>
        <taxon>Metazoa</taxon>
        <taxon>Ecdysozoa</taxon>
        <taxon>Arthropoda</taxon>
        <taxon>Chelicerata</taxon>
        <taxon>Arachnida</taxon>
        <taxon>Acari</taxon>
        <taxon>Parasitiformes</taxon>
        <taxon>Ixodida</taxon>
        <taxon>Ixodoidea</taxon>
        <taxon>Ixodidae</taxon>
        <taxon>Ixodinae</taxon>
        <taxon>Ixodes</taxon>
    </lineage>
</organism>
<comment type="caution">
    <text evidence="1">The sequence shown here is derived from an EMBL/GenBank/DDBJ whole genome shotgun (WGS) entry which is preliminary data.</text>
</comment>
<sequence length="60" mass="6730">AVHLEQETRLQSATPLWHIARRIRLTTSKVKVVTIRPTSLENSASSVVCPKFAEIALTHH</sequence>
<evidence type="ECO:0000313" key="1">
    <source>
        <dbReference type="EMBL" id="KAG0421737.1"/>
    </source>
</evidence>
<accession>A0AC60PLC9</accession>
<proteinExistence type="predicted"/>
<evidence type="ECO:0000313" key="2">
    <source>
        <dbReference type="Proteomes" id="UP000805193"/>
    </source>
</evidence>
<gene>
    <name evidence="1" type="ORF">HPB47_002397</name>
</gene>
<dbReference type="EMBL" id="JABSTQ010010324">
    <property type="protein sequence ID" value="KAG0421737.1"/>
    <property type="molecule type" value="Genomic_DNA"/>
</dbReference>
<feature type="non-terminal residue" evidence="1">
    <location>
        <position position="1"/>
    </location>
</feature>